<keyword evidence="1 2" id="KW-0732">Signal</keyword>
<evidence type="ECO:0000259" key="3">
    <source>
        <dbReference type="Pfam" id="PF10342"/>
    </source>
</evidence>
<feature type="chain" id="PRO_5046655858" description="Yeast cell wall synthesis Kre9/Knh1-like N-terminal domain-containing protein" evidence="2">
    <location>
        <begin position="22"/>
        <end position="145"/>
    </location>
</feature>
<protein>
    <recommendedName>
        <fullName evidence="3">Yeast cell wall synthesis Kre9/Knh1-like N-terminal domain-containing protein</fullName>
    </recommendedName>
</protein>
<organism evidence="4 5">
    <name type="scientific">Marasmius crinis-equi</name>
    <dbReference type="NCBI Taxonomy" id="585013"/>
    <lineage>
        <taxon>Eukaryota</taxon>
        <taxon>Fungi</taxon>
        <taxon>Dikarya</taxon>
        <taxon>Basidiomycota</taxon>
        <taxon>Agaricomycotina</taxon>
        <taxon>Agaricomycetes</taxon>
        <taxon>Agaricomycetidae</taxon>
        <taxon>Agaricales</taxon>
        <taxon>Marasmiineae</taxon>
        <taxon>Marasmiaceae</taxon>
        <taxon>Marasmius</taxon>
    </lineage>
</organism>
<proteinExistence type="predicted"/>
<keyword evidence="5" id="KW-1185">Reference proteome</keyword>
<feature type="domain" description="Yeast cell wall synthesis Kre9/Knh1-like N-terminal" evidence="3">
    <location>
        <begin position="39"/>
        <end position="130"/>
    </location>
</feature>
<dbReference type="InterPro" id="IPR018466">
    <property type="entry name" value="Kre9/Knh1-like_N"/>
</dbReference>
<dbReference type="Pfam" id="PF10342">
    <property type="entry name" value="Kre9_KNH"/>
    <property type="match status" value="1"/>
</dbReference>
<sequence length="145" mass="15497">MQFKASAIASVLAFFATSSVASPLQARKALDVWSPKILTPNANTVWVVGTTVNVTWDTTDAPVNISNGAAVQLRKGNGPAPIDDPYLKPVRSFDLRTGWVEVTVPETPAGKDYLIDLFGDSGNWSEEFEIAEAQATIGTNAEETA</sequence>
<dbReference type="Proteomes" id="UP001465976">
    <property type="component" value="Unassembled WGS sequence"/>
</dbReference>
<evidence type="ECO:0000313" key="4">
    <source>
        <dbReference type="EMBL" id="KAL0570142.1"/>
    </source>
</evidence>
<feature type="signal peptide" evidence="2">
    <location>
        <begin position="1"/>
        <end position="21"/>
    </location>
</feature>
<comment type="caution">
    <text evidence="4">The sequence shown here is derived from an EMBL/GenBank/DDBJ whole genome shotgun (WGS) entry which is preliminary data.</text>
</comment>
<name>A0ABR3F4J8_9AGAR</name>
<dbReference type="EMBL" id="JBAHYK010000985">
    <property type="protein sequence ID" value="KAL0570142.1"/>
    <property type="molecule type" value="Genomic_DNA"/>
</dbReference>
<gene>
    <name evidence="4" type="ORF">V5O48_011820</name>
</gene>
<evidence type="ECO:0000256" key="1">
    <source>
        <dbReference type="ARBA" id="ARBA00022729"/>
    </source>
</evidence>
<accession>A0ABR3F4J8</accession>
<evidence type="ECO:0000256" key="2">
    <source>
        <dbReference type="SAM" id="SignalP"/>
    </source>
</evidence>
<evidence type="ECO:0000313" key="5">
    <source>
        <dbReference type="Proteomes" id="UP001465976"/>
    </source>
</evidence>
<reference evidence="4 5" key="1">
    <citation type="submission" date="2024-02" db="EMBL/GenBank/DDBJ databases">
        <title>A draft genome for the cacao thread blight pathogen Marasmius crinis-equi.</title>
        <authorList>
            <person name="Cohen S.P."/>
            <person name="Baruah I.K."/>
            <person name="Amoako-Attah I."/>
            <person name="Bukari Y."/>
            <person name="Meinhardt L.W."/>
            <person name="Bailey B.A."/>
        </authorList>
    </citation>
    <scope>NUCLEOTIDE SEQUENCE [LARGE SCALE GENOMIC DNA]</scope>
    <source>
        <strain evidence="4 5">GH-76</strain>
    </source>
</reference>